<dbReference type="Pfam" id="PF06985">
    <property type="entry name" value="HET"/>
    <property type="match status" value="1"/>
</dbReference>
<organism evidence="4 5">
    <name type="scientific">Polyporus arcularius HHB13444</name>
    <dbReference type="NCBI Taxonomy" id="1314778"/>
    <lineage>
        <taxon>Eukaryota</taxon>
        <taxon>Fungi</taxon>
        <taxon>Dikarya</taxon>
        <taxon>Basidiomycota</taxon>
        <taxon>Agaricomycotina</taxon>
        <taxon>Agaricomycetes</taxon>
        <taxon>Polyporales</taxon>
        <taxon>Polyporaceae</taxon>
        <taxon>Polyporus</taxon>
    </lineage>
</organism>
<evidence type="ECO:0000313" key="4">
    <source>
        <dbReference type="EMBL" id="TFK84252.1"/>
    </source>
</evidence>
<dbReference type="EMBL" id="ML211330">
    <property type="protein sequence ID" value="TFK84252.1"/>
    <property type="molecule type" value="Genomic_DNA"/>
</dbReference>
<dbReference type="AlphaFoldDB" id="A0A5C3P4T8"/>
<feature type="domain" description="Heterokaryon incompatibility" evidence="2">
    <location>
        <begin position="24"/>
        <end position="116"/>
    </location>
</feature>
<dbReference type="PANTHER" id="PTHR10622:SF10">
    <property type="entry name" value="HET DOMAIN-CONTAINING PROTEIN"/>
    <property type="match status" value="1"/>
</dbReference>
<reference evidence="4 5" key="1">
    <citation type="journal article" date="2019" name="Nat. Ecol. Evol.">
        <title>Megaphylogeny resolves global patterns of mushroom evolution.</title>
        <authorList>
            <person name="Varga T."/>
            <person name="Krizsan K."/>
            <person name="Foldi C."/>
            <person name="Dima B."/>
            <person name="Sanchez-Garcia M."/>
            <person name="Sanchez-Ramirez S."/>
            <person name="Szollosi G.J."/>
            <person name="Szarkandi J.G."/>
            <person name="Papp V."/>
            <person name="Albert L."/>
            <person name="Andreopoulos W."/>
            <person name="Angelini C."/>
            <person name="Antonin V."/>
            <person name="Barry K.W."/>
            <person name="Bougher N.L."/>
            <person name="Buchanan P."/>
            <person name="Buyck B."/>
            <person name="Bense V."/>
            <person name="Catcheside P."/>
            <person name="Chovatia M."/>
            <person name="Cooper J."/>
            <person name="Damon W."/>
            <person name="Desjardin D."/>
            <person name="Finy P."/>
            <person name="Geml J."/>
            <person name="Haridas S."/>
            <person name="Hughes K."/>
            <person name="Justo A."/>
            <person name="Karasinski D."/>
            <person name="Kautmanova I."/>
            <person name="Kiss B."/>
            <person name="Kocsube S."/>
            <person name="Kotiranta H."/>
            <person name="LaButti K.M."/>
            <person name="Lechner B.E."/>
            <person name="Liimatainen K."/>
            <person name="Lipzen A."/>
            <person name="Lukacs Z."/>
            <person name="Mihaltcheva S."/>
            <person name="Morgado L.N."/>
            <person name="Niskanen T."/>
            <person name="Noordeloos M.E."/>
            <person name="Ohm R.A."/>
            <person name="Ortiz-Santana B."/>
            <person name="Ovrebo C."/>
            <person name="Racz N."/>
            <person name="Riley R."/>
            <person name="Savchenko A."/>
            <person name="Shiryaev A."/>
            <person name="Soop K."/>
            <person name="Spirin V."/>
            <person name="Szebenyi C."/>
            <person name="Tomsovsky M."/>
            <person name="Tulloss R.E."/>
            <person name="Uehling J."/>
            <person name="Grigoriev I.V."/>
            <person name="Vagvolgyi C."/>
            <person name="Papp T."/>
            <person name="Martin F.M."/>
            <person name="Miettinen O."/>
            <person name="Hibbett D.S."/>
            <person name="Nagy L.G."/>
        </authorList>
    </citation>
    <scope>NUCLEOTIDE SEQUENCE [LARGE SCALE GENOMIC DNA]</scope>
    <source>
        <strain evidence="4 5">HHB13444</strain>
    </source>
</reference>
<dbReference type="InterPro" id="IPR010730">
    <property type="entry name" value="HET"/>
</dbReference>
<dbReference type="PANTHER" id="PTHR10622">
    <property type="entry name" value="HET DOMAIN-CONTAINING PROTEIN"/>
    <property type="match status" value="1"/>
</dbReference>
<dbReference type="Pfam" id="PF26640">
    <property type="entry name" value="DUF8212"/>
    <property type="match status" value="1"/>
</dbReference>
<keyword evidence="1" id="KW-0472">Membrane</keyword>
<evidence type="ECO:0000313" key="5">
    <source>
        <dbReference type="Proteomes" id="UP000308197"/>
    </source>
</evidence>
<evidence type="ECO:0000259" key="2">
    <source>
        <dbReference type="Pfam" id="PF06985"/>
    </source>
</evidence>
<gene>
    <name evidence="4" type="ORF">K466DRAFT_602173</name>
</gene>
<keyword evidence="1" id="KW-1133">Transmembrane helix</keyword>
<evidence type="ECO:0000256" key="1">
    <source>
        <dbReference type="SAM" id="Phobius"/>
    </source>
</evidence>
<sequence length="796" mass="89101">MWLLSTERAELHHFVSPDAIEEGYAILSHVWDAQEQSFKDIRKLQKKCALTGDTPRNFASEKVRRCCETAEQYGYKWVWLDSCCIDKTSSAELSEAINSMFRYYSLSQVCFVYMADVTISRLPSSFYESRWHTRGWTLQELIAPPTTYFLYSDWTLLGTKFGVAHAIEEITRVPSSLLLGYTRLNDYSVAQRLSWAANRRTTRVEDEAYCLFGLLDVNMPTLYGEGRRAFERLQEEILKQSPDTTIFAWGEPIPIDLLLGVATTTIATSGCSGWPGLFAPSPAAFTRSGSITYGLPPVPPGPSSGQHEQIYQAGDHVRSFSVTPHGILAHIPVIEDNGLLIADMFWSDGGRNPLALVLRRLPQMPNRMVPLHAVSIMDSPPRSIAQCQRSAFDDLNWVWRDVYIIKSGATPARIPILEDCGSFIPFSHVFISPFRFPEAAIDSFGAAYDTRIAVLTPGRVNVSISDLTQPWPWTDGKPMRFTFYKLGSEPCYVIQLGVCKLLQAPWIQPQPIASPGQSPDLGRCWANVRFVEQRQHDTCSPPYHACPEDHVSTWVGLKKLFTALPGEATASPVFTAKGIELAFELCPLNPDGTFVLKEPPRRLEVPLDVQNTFFGKPHSSHYGPALIGVAEQNQSPFDARFLTQLVLIPQGTLFGQLMFVASLAVSSMYNVYLAMRQDTLQTQYLLDLCGLHESSFKQTPMKSKAGMAVFACLALRHQPLYAPRKLLDELVTANGAVWSRWKELVAGKLENKEPMEFSQEGEVEASLAELLKDAEDAYRTPGWQRVDHGAHRTGPE</sequence>
<dbReference type="Proteomes" id="UP000308197">
    <property type="component" value="Unassembled WGS sequence"/>
</dbReference>
<protein>
    <submittedName>
        <fullName evidence="4">HET-domain-containing protein</fullName>
    </submittedName>
</protein>
<evidence type="ECO:0000259" key="3">
    <source>
        <dbReference type="Pfam" id="PF26640"/>
    </source>
</evidence>
<feature type="domain" description="DUF8212" evidence="3">
    <location>
        <begin position="228"/>
        <end position="335"/>
    </location>
</feature>
<dbReference type="STRING" id="1314778.A0A5C3P4T8"/>
<accession>A0A5C3P4T8</accession>
<proteinExistence type="predicted"/>
<dbReference type="InParanoid" id="A0A5C3P4T8"/>
<dbReference type="InterPro" id="IPR058525">
    <property type="entry name" value="DUF8212"/>
</dbReference>
<keyword evidence="5" id="KW-1185">Reference proteome</keyword>
<feature type="transmembrane region" description="Helical" evidence="1">
    <location>
        <begin position="653"/>
        <end position="673"/>
    </location>
</feature>
<keyword evidence="1" id="KW-0812">Transmembrane</keyword>
<name>A0A5C3P4T8_9APHY</name>